<gene>
    <name evidence="2" type="ORF">NCTC4824_03347</name>
</gene>
<evidence type="ECO:0000313" key="2">
    <source>
        <dbReference type="EMBL" id="SQI61660.1"/>
    </source>
</evidence>
<dbReference type="PROSITE" id="PS51186">
    <property type="entry name" value="GNAT"/>
    <property type="match status" value="1"/>
</dbReference>
<accession>A0A2X4WVD9</accession>
<reference evidence="2 3" key="1">
    <citation type="submission" date="2018-06" db="EMBL/GenBank/DDBJ databases">
        <authorList>
            <consortium name="Pathogen Informatics"/>
            <person name="Doyle S."/>
        </authorList>
    </citation>
    <scope>NUCLEOTIDE SEQUENCE [LARGE SCALE GENOMIC DNA]</scope>
    <source>
        <strain evidence="2 3">NCTC4824</strain>
    </source>
</reference>
<dbReference type="Proteomes" id="UP000249134">
    <property type="component" value="Chromosome 1"/>
</dbReference>
<evidence type="ECO:0000259" key="1">
    <source>
        <dbReference type="PROSITE" id="PS51186"/>
    </source>
</evidence>
<dbReference type="InterPro" id="IPR000182">
    <property type="entry name" value="GNAT_dom"/>
</dbReference>
<dbReference type="KEGG" id="blen:NCTC4824_03347"/>
<dbReference type="GO" id="GO:0016747">
    <property type="term" value="F:acyltransferase activity, transferring groups other than amino-acyl groups"/>
    <property type="evidence" value="ECO:0007669"/>
    <property type="project" value="InterPro"/>
</dbReference>
<evidence type="ECO:0000313" key="3">
    <source>
        <dbReference type="Proteomes" id="UP000249134"/>
    </source>
</evidence>
<sequence>MEWIIKRFNELTVSELYDICKERVNIFVVEQQCPYPELDDLDKQAWHLYLLAADGITAYLRILPKGTAYKELSLGRIIVNRQHRKQGLGKELVERGLQFVKEELSEDVVRIQAQAHLQKFYGAFGFTGVSDIYLEDGIPHLDMLLYIHNT</sequence>
<keyword evidence="2" id="KW-0808">Transferase</keyword>
<proteinExistence type="predicted"/>
<feature type="domain" description="N-acetyltransferase" evidence="1">
    <location>
        <begin position="6"/>
        <end position="148"/>
    </location>
</feature>
<dbReference type="EC" id="2.3.1.-" evidence="2"/>
<name>A0A2X4WVD9_LEDLE</name>
<keyword evidence="3" id="KW-1185">Reference proteome</keyword>
<dbReference type="EMBL" id="LS483476">
    <property type="protein sequence ID" value="SQI61660.1"/>
    <property type="molecule type" value="Genomic_DNA"/>
</dbReference>
<dbReference type="InterPro" id="IPR016181">
    <property type="entry name" value="Acyl_CoA_acyltransferase"/>
</dbReference>
<protein>
    <submittedName>
        <fullName evidence="2">GNAT family acetyltransferase</fullName>
        <ecNumber evidence="2">2.3.1.-</ecNumber>
    </submittedName>
</protein>
<dbReference type="AlphaFoldDB" id="A0A2X4WVD9"/>
<dbReference type="Pfam" id="PF13673">
    <property type="entry name" value="Acetyltransf_10"/>
    <property type="match status" value="1"/>
</dbReference>
<dbReference type="STRING" id="1348624.GCA_001591545_02430"/>
<dbReference type="CDD" id="cd04301">
    <property type="entry name" value="NAT_SF"/>
    <property type="match status" value="1"/>
</dbReference>
<dbReference type="RefSeq" id="WP_066142024.1">
    <property type="nucleotide sequence ID" value="NZ_CBCSGM010000003.1"/>
</dbReference>
<dbReference type="Gene3D" id="3.40.630.30">
    <property type="match status" value="1"/>
</dbReference>
<keyword evidence="2" id="KW-0012">Acyltransferase</keyword>
<dbReference type="SUPFAM" id="SSF55729">
    <property type="entry name" value="Acyl-CoA N-acyltransferases (Nat)"/>
    <property type="match status" value="1"/>
</dbReference>
<organism evidence="2 3">
    <name type="scientific">Lederbergia lenta</name>
    <name type="common">Bacillus lentus</name>
    <dbReference type="NCBI Taxonomy" id="1467"/>
    <lineage>
        <taxon>Bacteria</taxon>
        <taxon>Bacillati</taxon>
        <taxon>Bacillota</taxon>
        <taxon>Bacilli</taxon>
        <taxon>Bacillales</taxon>
        <taxon>Bacillaceae</taxon>
        <taxon>Lederbergia</taxon>
    </lineage>
</organism>